<dbReference type="AlphaFoldDB" id="A0A7V4GA75"/>
<organism evidence="5">
    <name type="scientific">Desulfobacca acetoxidans</name>
    <dbReference type="NCBI Taxonomy" id="60893"/>
    <lineage>
        <taxon>Bacteria</taxon>
        <taxon>Pseudomonadati</taxon>
        <taxon>Thermodesulfobacteriota</taxon>
        <taxon>Desulfobaccia</taxon>
        <taxon>Desulfobaccales</taxon>
        <taxon>Desulfobaccaceae</taxon>
        <taxon>Desulfobacca</taxon>
    </lineage>
</organism>
<feature type="repeat" description="TPR" evidence="3">
    <location>
        <begin position="155"/>
        <end position="188"/>
    </location>
</feature>
<dbReference type="Gene3D" id="1.25.40.10">
    <property type="entry name" value="Tetratricopeptide repeat domain"/>
    <property type="match status" value="2"/>
</dbReference>
<dbReference type="EMBL" id="DSXI01000638">
    <property type="protein sequence ID" value="HGS06186.1"/>
    <property type="molecule type" value="Genomic_DNA"/>
</dbReference>
<dbReference type="SMART" id="SM00028">
    <property type="entry name" value="TPR"/>
    <property type="match status" value="5"/>
</dbReference>
<evidence type="ECO:0000256" key="4">
    <source>
        <dbReference type="SAM" id="SignalP"/>
    </source>
</evidence>
<dbReference type="Pfam" id="PF13432">
    <property type="entry name" value="TPR_16"/>
    <property type="match status" value="2"/>
</dbReference>
<evidence type="ECO:0000256" key="3">
    <source>
        <dbReference type="PROSITE-ProRule" id="PRU00339"/>
    </source>
</evidence>
<feature type="chain" id="PRO_5031337985" evidence="4">
    <location>
        <begin position="26"/>
        <end position="242"/>
    </location>
</feature>
<feature type="repeat" description="TPR" evidence="3">
    <location>
        <begin position="80"/>
        <end position="113"/>
    </location>
</feature>
<accession>A0A7V4GA75</accession>
<name>A0A7V4GA75_9BACT</name>
<gene>
    <name evidence="5" type="ORF">ENT08_10740</name>
</gene>
<feature type="signal peptide" evidence="4">
    <location>
        <begin position="1"/>
        <end position="25"/>
    </location>
</feature>
<proteinExistence type="predicted"/>
<protein>
    <submittedName>
        <fullName evidence="5">Tetratricopeptide repeat protein</fullName>
    </submittedName>
</protein>
<dbReference type="InterPro" id="IPR051012">
    <property type="entry name" value="CellSynth/LPSAsmb/PSIAsmb"/>
</dbReference>
<reference evidence="5" key="1">
    <citation type="journal article" date="2020" name="mSystems">
        <title>Genome- and Community-Level Interaction Insights into Carbon Utilization and Element Cycling Functions of Hydrothermarchaeota in Hydrothermal Sediment.</title>
        <authorList>
            <person name="Zhou Z."/>
            <person name="Liu Y."/>
            <person name="Xu W."/>
            <person name="Pan J."/>
            <person name="Luo Z.H."/>
            <person name="Li M."/>
        </authorList>
    </citation>
    <scope>NUCLEOTIDE SEQUENCE [LARGE SCALE GENOMIC DNA]</scope>
    <source>
        <strain evidence="5">SpSt-548</strain>
    </source>
</reference>
<evidence type="ECO:0000256" key="1">
    <source>
        <dbReference type="ARBA" id="ARBA00022737"/>
    </source>
</evidence>
<comment type="caution">
    <text evidence="5">The sequence shown here is derived from an EMBL/GenBank/DDBJ whole genome shotgun (WGS) entry which is preliminary data.</text>
</comment>
<dbReference type="SUPFAM" id="SSF48452">
    <property type="entry name" value="TPR-like"/>
    <property type="match status" value="1"/>
</dbReference>
<evidence type="ECO:0000256" key="2">
    <source>
        <dbReference type="ARBA" id="ARBA00022803"/>
    </source>
</evidence>
<keyword evidence="2 3" id="KW-0802">TPR repeat</keyword>
<sequence length="242" mass="26200">MSRRSWRWGTSLVAWVLLLILPAPAAPAEPQVIKGRSPAPAAAREADRAYEQGLQAVAAGDYTRAVRTLQEVVKQKPEAAEAHYQLGLAYAGQGETDKAVASLEAALRQQPGLAPARVKLGEIYGERGLKFLREGEAVKAEAQLKAALQQNPQDDMAMSNLGVALGQQGRWAEAREAFQEAVTRNPNNTQAQFNLGVTCYLAGDKDGTTRQYALLSLLDPEAAAELFRLIQQTSSIAAPFRF</sequence>
<evidence type="ECO:0000313" key="5">
    <source>
        <dbReference type="EMBL" id="HGS06186.1"/>
    </source>
</evidence>
<dbReference type="InterPro" id="IPR011990">
    <property type="entry name" value="TPR-like_helical_dom_sf"/>
</dbReference>
<dbReference type="PROSITE" id="PS50293">
    <property type="entry name" value="TPR_REGION"/>
    <property type="match status" value="1"/>
</dbReference>
<dbReference type="InterPro" id="IPR019734">
    <property type="entry name" value="TPR_rpt"/>
</dbReference>
<dbReference type="PROSITE" id="PS50005">
    <property type="entry name" value="TPR"/>
    <property type="match status" value="2"/>
</dbReference>
<dbReference type="PANTHER" id="PTHR45586:SF1">
    <property type="entry name" value="LIPOPOLYSACCHARIDE ASSEMBLY PROTEIN B"/>
    <property type="match status" value="1"/>
</dbReference>
<keyword evidence="1" id="KW-0677">Repeat</keyword>
<keyword evidence="4" id="KW-0732">Signal</keyword>
<dbReference type="PANTHER" id="PTHR45586">
    <property type="entry name" value="TPR REPEAT-CONTAINING PROTEIN PA4667"/>
    <property type="match status" value="1"/>
</dbReference>